<evidence type="ECO:0000313" key="2">
    <source>
        <dbReference type="EMBL" id="CAF1411550.1"/>
    </source>
</evidence>
<evidence type="ECO:0000313" key="4">
    <source>
        <dbReference type="Proteomes" id="UP000663864"/>
    </source>
</evidence>
<dbReference type="Proteomes" id="UP000663836">
    <property type="component" value="Unassembled WGS sequence"/>
</dbReference>
<protein>
    <submittedName>
        <fullName evidence="2">Uncharacterized protein</fullName>
    </submittedName>
</protein>
<dbReference type="EMBL" id="CAJOBD010008510">
    <property type="protein sequence ID" value="CAF4114439.1"/>
    <property type="molecule type" value="Genomic_DNA"/>
</dbReference>
<evidence type="ECO:0000313" key="3">
    <source>
        <dbReference type="EMBL" id="CAF4114439.1"/>
    </source>
</evidence>
<dbReference type="EMBL" id="CAJNOT010004015">
    <property type="protein sequence ID" value="CAF1411550.1"/>
    <property type="molecule type" value="Genomic_DNA"/>
</dbReference>
<evidence type="ECO:0000256" key="1">
    <source>
        <dbReference type="SAM" id="MobiDB-lite"/>
    </source>
</evidence>
<gene>
    <name evidence="3" type="ORF">JBS370_LOCUS32347</name>
    <name evidence="2" type="ORF">ZHD862_LOCUS33553</name>
</gene>
<proteinExistence type="predicted"/>
<dbReference type="Proteomes" id="UP000663864">
    <property type="component" value="Unassembled WGS sequence"/>
</dbReference>
<accession>A0A815M1D1</accession>
<sequence>MNFADPKDRIAMAKYALECTSDETDSENEYDISNNNLFHSNQSDCGDYDSSDEISSSSNELDNMEEESDQDLVPKYLTSPTIIVNRGENRWKSFKHK</sequence>
<feature type="region of interest" description="Disordered" evidence="1">
    <location>
        <begin position="22"/>
        <end position="75"/>
    </location>
</feature>
<reference evidence="2" key="1">
    <citation type="submission" date="2021-02" db="EMBL/GenBank/DDBJ databases">
        <authorList>
            <person name="Nowell W R."/>
        </authorList>
    </citation>
    <scope>NUCLEOTIDE SEQUENCE</scope>
</reference>
<dbReference type="AlphaFoldDB" id="A0A815M1D1"/>
<organism evidence="2 4">
    <name type="scientific">Rotaria sordida</name>
    <dbReference type="NCBI Taxonomy" id="392033"/>
    <lineage>
        <taxon>Eukaryota</taxon>
        <taxon>Metazoa</taxon>
        <taxon>Spiralia</taxon>
        <taxon>Gnathifera</taxon>
        <taxon>Rotifera</taxon>
        <taxon>Eurotatoria</taxon>
        <taxon>Bdelloidea</taxon>
        <taxon>Philodinida</taxon>
        <taxon>Philodinidae</taxon>
        <taxon>Rotaria</taxon>
    </lineage>
</organism>
<comment type="caution">
    <text evidence="2">The sequence shown here is derived from an EMBL/GenBank/DDBJ whole genome shotgun (WGS) entry which is preliminary data.</text>
</comment>
<feature type="compositionally biased region" description="Polar residues" evidence="1">
    <location>
        <begin position="31"/>
        <end position="44"/>
    </location>
</feature>
<name>A0A815M1D1_9BILA</name>